<proteinExistence type="predicted"/>
<evidence type="ECO:0000313" key="4">
    <source>
        <dbReference type="WBParaSite" id="DME_0000614901-mRNA-1"/>
    </source>
</evidence>
<evidence type="ECO:0000313" key="2">
    <source>
        <dbReference type="Proteomes" id="UP000038040"/>
    </source>
</evidence>
<dbReference type="WBParaSite" id="DME_0000614901-mRNA-1">
    <property type="protein sequence ID" value="DME_0000614901-mRNA-1"/>
    <property type="gene ID" value="DME_0000614901"/>
</dbReference>
<evidence type="ECO:0000313" key="3">
    <source>
        <dbReference type="Proteomes" id="UP000274756"/>
    </source>
</evidence>
<dbReference type="EMBL" id="UYYG01001182">
    <property type="protein sequence ID" value="VDN59472.1"/>
    <property type="molecule type" value="Genomic_DNA"/>
</dbReference>
<organism evidence="2 4">
    <name type="scientific">Dracunculus medinensis</name>
    <name type="common">Guinea worm</name>
    <dbReference type="NCBI Taxonomy" id="318479"/>
    <lineage>
        <taxon>Eukaryota</taxon>
        <taxon>Metazoa</taxon>
        <taxon>Ecdysozoa</taxon>
        <taxon>Nematoda</taxon>
        <taxon>Chromadorea</taxon>
        <taxon>Rhabditida</taxon>
        <taxon>Spirurina</taxon>
        <taxon>Dracunculoidea</taxon>
        <taxon>Dracunculidae</taxon>
        <taxon>Dracunculus</taxon>
    </lineage>
</organism>
<sequence>MGRLGHVLSLTGHGSGWQDLDTSCPCLGMVLDGKAWTHLVPDWAWLRMARLGHLLSLSRHGIGWEGLDTSCPNH</sequence>
<dbReference type="Proteomes" id="UP000038040">
    <property type="component" value="Unplaced"/>
</dbReference>
<gene>
    <name evidence="1" type="ORF">DME_LOCUS9445</name>
</gene>
<dbReference type="AlphaFoldDB" id="A0A0N4UFE3"/>
<reference evidence="4" key="1">
    <citation type="submission" date="2017-02" db="UniProtKB">
        <authorList>
            <consortium name="WormBaseParasite"/>
        </authorList>
    </citation>
    <scope>IDENTIFICATION</scope>
</reference>
<dbReference type="Proteomes" id="UP000274756">
    <property type="component" value="Unassembled WGS sequence"/>
</dbReference>
<evidence type="ECO:0000313" key="1">
    <source>
        <dbReference type="EMBL" id="VDN59472.1"/>
    </source>
</evidence>
<reference evidence="1 3" key="2">
    <citation type="submission" date="2018-11" db="EMBL/GenBank/DDBJ databases">
        <authorList>
            <consortium name="Pathogen Informatics"/>
        </authorList>
    </citation>
    <scope>NUCLEOTIDE SEQUENCE [LARGE SCALE GENOMIC DNA]</scope>
</reference>
<keyword evidence="3" id="KW-1185">Reference proteome</keyword>
<accession>A0A0N4UFE3</accession>
<protein>
    <submittedName>
        <fullName evidence="4">Secreted protein</fullName>
    </submittedName>
</protein>
<name>A0A0N4UFE3_DRAME</name>